<feature type="region of interest" description="Disordered" evidence="1">
    <location>
        <begin position="57"/>
        <end position="77"/>
    </location>
</feature>
<sequence length="77" mass="8305">MDKAGARDEKFMRYAMAAHGSSVYLVALAQTRSEHDAQDVFCRLLTDATAFTSDEHLRARDGAHAPAPGAQADEADP</sequence>
<evidence type="ECO:0000313" key="2">
    <source>
        <dbReference type="EMBL" id="HJF45784.1"/>
    </source>
</evidence>
<organism evidence="2 3">
    <name type="scientific">Thermophilibacter provencensis</name>
    <dbReference type="NCBI Taxonomy" id="1852386"/>
    <lineage>
        <taxon>Bacteria</taxon>
        <taxon>Bacillati</taxon>
        <taxon>Actinomycetota</taxon>
        <taxon>Coriobacteriia</taxon>
        <taxon>Coriobacteriales</taxon>
        <taxon>Atopobiaceae</taxon>
        <taxon>Thermophilibacter</taxon>
    </lineage>
</organism>
<dbReference type="RefSeq" id="WP_274959471.1">
    <property type="nucleotide sequence ID" value="NZ_DYWQ01000126.1"/>
</dbReference>
<evidence type="ECO:0000313" key="3">
    <source>
        <dbReference type="Proteomes" id="UP000697330"/>
    </source>
</evidence>
<comment type="caution">
    <text evidence="2">The sequence shown here is derived from an EMBL/GenBank/DDBJ whole genome shotgun (WGS) entry which is preliminary data.</text>
</comment>
<evidence type="ECO:0000256" key="1">
    <source>
        <dbReference type="SAM" id="MobiDB-lite"/>
    </source>
</evidence>
<name>A0A921GH48_9ACTN</name>
<reference evidence="2" key="2">
    <citation type="submission" date="2021-09" db="EMBL/GenBank/DDBJ databases">
        <authorList>
            <person name="Gilroy R."/>
        </authorList>
    </citation>
    <scope>NUCLEOTIDE SEQUENCE</scope>
    <source>
        <strain evidence="2">CHK124-7917</strain>
    </source>
</reference>
<reference evidence="2" key="1">
    <citation type="journal article" date="2021" name="PeerJ">
        <title>Extensive microbial diversity within the chicken gut microbiome revealed by metagenomics and culture.</title>
        <authorList>
            <person name="Gilroy R."/>
            <person name="Ravi A."/>
            <person name="Getino M."/>
            <person name="Pursley I."/>
            <person name="Horton D.L."/>
            <person name="Alikhan N.F."/>
            <person name="Baker D."/>
            <person name="Gharbi K."/>
            <person name="Hall N."/>
            <person name="Watson M."/>
            <person name="Adriaenssens E.M."/>
            <person name="Foster-Nyarko E."/>
            <person name="Jarju S."/>
            <person name="Secka A."/>
            <person name="Antonio M."/>
            <person name="Oren A."/>
            <person name="Chaudhuri R.R."/>
            <person name="La Ragione R."/>
            <person name="Hildebrand F."/>
            <person name="Pallen M.J."/>
        </authorList>
    </citation>
    <scope>NUCLEOTIDE SEQUENCE</scope>
    <source>
        <strain evidence="2">CHK124-7917</strain>
    </source>
</reference>
<dbReference type="AlphaFoldDB" id="A0A921GH48"/>
<proteinExistence type="predicted"/>
<accession>A0A921GH48</accession>
<protein>
    <submittedName>
        <fullName evidence="2">Uncharacterized protein</fullName>
    </submittedName>
</protein>
<dbReference type="Proteomes" id="UP000697330">
    <property type="component" value="Unassembled WGS sequence"/>
</dbReference>
<gene>
    <name evidence="2" type="ORF">K8U72_08415</name>
</gene>
<dbReference type="EMBL" id="DYWQ01000126">
    <property type="protein sequence ID" value="HJF45784.1"/>
    <property type="molecule type" value="Genomic_DNA"/>
</dbReference>